<feature type="compositionally biased region" description="Basic and acidic residues" evidence="1">
    <location>
        <begin position="30"/>
        <end position="40"/>
    </location>
</feature>
<keyword evidence="3" id="KW-1185">Reference proteome</keyword>
<reference evidence="3" key="1">
    <citation type="journal article" date="2017" name="Nature">
        <title>The sunflower genome provides insights into oil metabolism, flowering and Asterid evolution.</title>
        <authorList>
            <person name="Badouin H."/>
            <person name="Gouzy J."/>
            <person name="Grassa C.J."/>
            <person name="Murat F."/>
            <person name="Staton S.E."/>
            <person name="Cottret L."/>
            <person name="Lelandais-Briere C."/>
            <person name="Owens G.L."/>
            <person name="Carrere S."/>
            <person name="Mayjonade B."/>
            <person name="Legrand L."/>
            <person name="Gill N."/>
            <person name="Kane N.C."/>
            <person name="Bowers J.E."/>
            <person name="Hubner S."/>
            <person name="Bellec A."/>
            <person name="Berard A."/>
            <person name="Berges H."/>
            <person name="Blanchet N."/>
            <person name="Boniface M.C."/>
            <person name="Brunel D."/>
            <person name="Catrice O."/>
            <person name="Chaidir N."/>
            <person name="Claudel C."/>
            <person name="Donnadieu C."/>
            <person name="Faraut T."/>
            <person name="Fievet G."/>
            <person name="Helmstetter N."/>
            <person name="King M."/>
            <person name="Knapp S.J."/>
            <person name="Lai Z."/>
            <person name="Le Paslier M.C."/>
            <person name="Lippi Y."/>
            <person name="Lorenzon L."/>
            <person name="Mandel J.R."/>
            <person name="Marage G."/>
            <person name="Marchand G."/>
            <person name="Marquand E."/>
            <person name="Bret-Mestries E."/>
            <person name="Morien E."/>
            <person name="Nambeesan S."/>
            <person name="Nguyen T."/>
            <person name="Pegot-Espagnet P."/>
            <person name="Pouilly N."/>
            <person name="Raftis F."/>
            <person name="Sallet E."/>
            <person name="Schiex T."/>
            <person name="Thomas J."/>
            <person name="Vandecasteele C."/>
            <person name="Vares D."/>
            <person name="Vear F."/>
            <person name="Vautrin S."/>
            <person name="Crespi M."/>
            <person name="Mangin B."/>
            <person name="Burke J.M."/>
            <person name="Salse J."/>
            <person name="Munos S."/>
            <person name="Vincourt P."/>
            <person name="Rieseberg L.H."/>
            <person name="Langlade N.B."/>
        </authorList>
    </citation>
    <scope>NUCLEOTIDE SEQUENCE [LARGE SCALE GENOMIC DNA]</scope>
    <source>
        <strain evidence="3">cv. SF193</strain>
    </source>
</reference>
<name>A0A251RYR7_HELAN</name>
<dbReference type="InParanoid" id="A0A251RYR7"/>
<sequence>MMVVLAVLFKSESGTNLNQLAGVAVSRPEGELAKDGRESPASRQMLKKSSFGKTSQENTKVYRSIWKVIWKLKTGNPQL</sequence>
<evidence type="ECO:0000256" key="1">
    <source>
        <dbReference type="SAM" id="MobiDB-lite"/>
    </source>
</evidence>
<organism evidence="2 3">
    <name type="scientific">Helianthus annuus</name>
    <name type="common">Common sunflower</name>
    <dbReference type="NCBI Taxonomy" id="4232"/>
    <lineage>
        <taxon>Eukaryota</taxon>
        <taxon>Viridiplantae</taxon>
        <taxon>Streptophyta</taxon>
        <taxon>Embryophyta</taxon>
        <taxon>Tracheophyta</taxon>
        <taxon>Spermatophyta</taxon>
        <taxon>Magnoliopsida</taxon>
        <taxon>eudicotyledons</taxon>
        <taxon>Gunneridae</taxon>
        <taxon>Pentapetalae</taxon>
        <taxon>asterids</taxon>
        <taxon>campanulids</taxon>
        <taxon>Asterales</taxon>
        <taxon>Asteraceae</taxon>
        <taxon>Asteroideae</taxon>
        <taxon>Heliantheae alliance</taxon>
        <taxon>Heliantheae</taxon>
        <taxon>Helianthus</taxon>
    </lineage>
</organism>
<evidence type="ECO:0000313" key="2">
    <source>
        <dbReference type="EMBL" id="OTF91449.1"/>
    </source>
</evidence>
<dbReference type="AlphaFoldDB" id="A0A251RYR7"/>
<dbReference type="Proteomes" id="UP000215914">
    <property type="component" value="Chromosome 16"/>
</dbReference>
<proteinExistence type="predicted"/>
<dbReference type="EMBL" id="CM007905">
    <property type="protein sequence ID" value="OTF91449.1"/>
    <property type="molecule type" value="Genomic_DNA"/>
</dbReference>
<protein>
    <submittedName>
        <fullName evidence="2">Uncharacterized protein</fullName>
    </submittedName>
</protein>
<evidence type="ECO:0000313" key="3">
    <source>
        <dbReference type="Proteomes" id="UP000215914"/>
    </source>
</evidence>
<accession>A0A251RYR7</accession>
<gene>
    <name evidence="2" type="ORF">HannXRQ_Chr16g0510871</name>
</gene>
<feature type="region of interest" description="Disordered" evidence="1">
    <location>
        <begin position="30"/>
        <end position="55"/>
    </location>
</feature>